<dbReference type="VEuPathDB" id="FungiDB:SDRG_15021"/>
<name>T0Q177_SAPDV</name>
<evidence type="ECO:0000313" key="3">
    <source>
        <dbReference type="Proteomes" id="UP000030762"/>
    </source>
</evidence>
<dbReference type="InParanoid" id="T0Q177"/>
<keyword evidence="1" id="KW-0732">Signal</keyword>
<proteinExistence type="predicted"/>
<evidence type="ECO:0000313" key="2">
    <source>
        <dbReference type="EMBL" id="EQC27120.1"/>
    </source>
</evidence>
<dbReference type="GeneID" id="19955748"/>
<dbReference type="Proteomes" id="UP000030762">
    <property type="component" value="Unassembled WGS sequence"/>
</dbReference>
<protein>
    <submittedName>
        <fullName evidence="2">Uncharacterized protein</fullName>
    </submittedName>
</protein>
<dbReference type="RefSeq" id="XP_008619406.1">
    <property type="nucleotide sequence ID" value="XM_008621184.1"/>
</dbReference>
<feature type="chain" id="PRO_5004582942" evidence="1">
    <location>
        <begin position="30"/>
        <end position="160"/>
    </location>
</feature>
<dbReference type="EMBL" id="JH767214">
    <property type="protein sequence ID" value="EQC27120.1"/>
    <property type="molecule type" value="Genomic_DNA"/>
</dbReference>
<gene>
    <name evidence="2" type="ORF">SDRG_15021</name>
</gene>
<dbReference type="AlphaFoldDB" id="T0Q177"/>
<sequence length="160" mass="17480">MCWICWRPHAAELLTQCAATIFSFPTVAAATTSRRAIVKHCVLLDAYLTRTATNDLRISGVDGLPPLQRVLVDHWAFDVCSDIALGVAAAVNVDPSLVRSPLVDAVLEAFRGRFDRKQIDDLQQSGAETAESILVLALHAKRLDDNIFKNVTTVWGLAVP</sequence>
<accession>T0Q177</accession>
<organism evidence="2 3">
    <name type="scientific">Saprolegnia diclina (strain VS20)</name>
    <dbReference type="NCBI Taxonomy" id="1156394"/>
    <lineage>
        <taxon>Eukaryota</taxon>
        <taxon>Sar</taxon>
        <taxon>Stramenopiles</taxon>
        <taxon>Oomycota</taxon>
        <taxon>Saprolegniomycetes</taxon>
        <taxon>Saprolegniales</taxon>
        <taxon>Saprolegniaceae</taxon>
        <taxon>Saprolegnia</taxon>
    </lineage>
</organism>
<keyword evidence="3" id="KW-1185">Reference proteome</keyword>
<feature type="signal peptide" evidence="1">
    <location>
        <begin position="1"/>
        <end position="29"/>
    </location>
</feature>
<evidence type="ECO:0000256" key="1">
    <source>
        <dbReference type="SAM" id="SignalP"/>
    </source>
</evidence>
<reference evidence="2 3" key="1">
    <citation type="submission" date="2012-04" db="EMBL/GenBank/DDBJ databases">
        <title>The Genome Sequence of Saprolegnia declina VS20.</title>
        <authorList>
            <consortium name="The Broad Institute Genome Sequencing Platform"/>
            <person name="Russ C."/>
            <person name="Nusbaum C."/>
            <person name="Tyler B."/>
            <person name="van West P."/>
            <person name="Dieguez-Uribeondo J."/>
            <person name="de Bruijn I."/>
            <person name="Tripathy S."/>
            <person name="Jiang R."/>
            <person name="Young S.K."/>
            <person name="Zeng Q."/>
            <person name="Gargeya S."/>
            <person name="Fitzgerald M."/>
            <person name="Haas B."/>
            <person name="Abouelleil A."/>
            <person name="Alvarado L."/>
            <person name="Arachchi H.M."/>
            <person name="Berlin A."/>
            <person name="Chapman S.B."/>
            <person name="Goldberg J."/>
            <person name="Griggs A."/>
            <person name="Gujja S."/>
            <person name="Hansen M."/>
            <person name="Howarth C."/>
            <person name="Imamovic A."/>
            <person name="Larimer J."/>
            <person name="McCowen C."/>
            <person name="Montmayeur A."/>
            <person name="Murphy C."/>
            <person name="Neiman D."/>
            <person name="Pearson M."/>
            <person name="Priest M."/>
            <person name="Roberts A."/>
            <person name="Saif S."/>
            <person name="Shea T."/>
            <person name="Sisk P."/>
            <person name="Sykes S."/>
            <person name="Wortman J."/>
            <person name="Nusbaum C."/>
            <person name="Birren B."/>
        </authorList>
    </citation>
    <scope>NUCLEOTIDE SEQUENCE [LARGE SCALE GENOMIC DNA]</scope>
    <source>
        <strain evidence="2 3">VS20</strain>
    </source>
</reference>